<dbReference type="Proteomes" id="UP000553632">
    <property type="component" value="Unassembled WGS sequence"/>
</dbReference>
<evidence type="ECO:0000313" key="2">
    <source>
        <dbReference type="EMBL" id="KAF4723042.1"/>
    </source>
</evidence>
<gene>
    <name evidence="2" type="ORF">FOZ63_024287</name>
</gene>
<dbReference type="AlphaFoldDB" id="A0A7J6RS63"/>
<evidence type="ECO:0000256" key="1">
    <source>
        <dbReference type="SAM" id="MobiDB-lite"/>
    </source>
</evidence>
<keyword evidence="3" id="KW-1185">Reference proteome</keyword>
<protein>
    <submittedName>
        <fullName evidence="2">Uncharacterized protein</fullName>
    </submittedName>
</protein>
<comment type="caution">
    <text evidence="2">The sequence shown here is derived from an EMBL/GenBank/DDBJ whole genome shotgun (WGS) entry which is preliminary data.</text>
</comment>
<feature type="region of interest" description="Disordered" evidence="1">
    <location>
        <begin position="103"/>
        <end position="143"/>
    </location>
</feature>
<name>A0A7J6RS63_PEROL</name>
<accession>A0A7J6RS63</accession>
<dbReference type="EMBL" id="JABANO010023733">
    <property type="protein sequence ID" value="KAF4723042.1"/>
    <property type="molecule type" value="Genomic_DNA"/>
</dbReference>
<organism evidence="2 3">
    <name type="scientific">Perkinsus olseni</name>
    <name type="common">Perkinsus atlanticus</name>
    <dbReference type="NCBI Taxonomy" id="32597"/>
    <lineage>
        <taxon>Eukaryota</taxon>
        <taxon>Sar</taxon>
        <taxon>Alveolata</taxon>
        <taxon>Perkinsozoa</taxon>
        <taxon>Perkinsea</taxon>
        <taxon>Perkinsida</taxon>
        <taxon>Perkinsidae</taxon>
        <taxon>Perkinsus</taxon>
    </lineage>
</organism>
<feature type="compositionally biased region" description="Acidic residues" evidence="1">
    <location>
        <begin position="104"/>
        <end position="114"/>
    </location>
</feature>
<proteinExistence type="predicted"/>
<sequence length="374" mass="42187">MPVRRPTRLVPWYDGLDATGQVSAPDDEKVEAALSVKLPVVEKDIWEDTDSDDSGTETDEAIQRPEDDDEHYEEVVFMETVDAEDSLLKLEVFLTDGGVAVFETIDDDEEEDDTSSDRSGMDEDPMTPTNMTESNGDKGGVSETGAKQHFILQDDVEVPRPKDVLFVWDYDDTILPTEWCTHNGASPYRPAVIHDCLLDDLDRTAEIVHQTLEMCRALDGEICIITNAESGWIGFSSLALVPSMADYLLDFEIISARSVYAPTFPDGGNGARWKMRAFHDKITAWLKGRREWEEITGEELGAPSVYSFGDCNAEREAMRQVCSEYNIIGKSVKFLEKPRSDQIRKEHRIIQGSLKRLMQEKRDLDLFMRVAEAS</sequence>
<dbReference type="PANTHER" id="PTHR38899">
    <property type="entry name" value="DOMAIN OOKINETE PROTEIN, PUTATIVE-RELATED"/>
    <property type="match status" value="1"/>
</dbReference>
<dbReference type="PANTHER" id="PTHR38899:SF1">
    <property type="entry name" value="PROTEIN KINASE"/>
    <property type="match status" value="1"/>
</dbReference>
<evidence type="ECO:0000313" key="3">
    <source>
        <dbReference type="Proteomes" id="UP000553632"/>
    </source>
</evidence>
<reference evidence="2 3" key="1">
    <citation type="submission" date="2020-04" db="EMBL/GenBank/DDBJ databases">
        <title>Perkinsus olseni comparative genomics.</title>
        <authorList>
            <person name="Bogema D.R."/>
        </authorList>
    </citation>
    <scope>NUCLEOTIDE SEQUENCE [LARGE SCALE GENOMIC DNA]</scope>
    <source>
        <strain evidence="2 3">ATCC PRA-207</strain>
    </source>
</reference>
<feature type="compositionally biased region" description="Acidic residues" evidence="1">
    <location>
        <begin position="47"/>
        <end position="70"/>
    </location>
</feature>
<feature type="region of interest" description="Disordered" evidence="1">
    <location>
        <begin position="44"/>
        <end position="70"/>
    </location>
</feature>